<feature type="domain" description="Disease resistance protein winged helix" evidence="8">
    <location>
        <begin position="434"/>
        <end position="502"/>
    </location>
</feature>
<dbReference type="InterPro" id="IPR041118">
    <property type="entry name" value="Rx_N"/>
</dbReference>
<dbReference type="Pfam" id="PF23559">
    <property type="entry name" value="WHD_DRP"/>
    <property type="match status" value="1"/>
</dbReference>
<evidence type="ECO:0000256" key="1">
    <source>
        <dbReference type="ARBA" id="ARBA00022614"/>
    </source>
</evidence>
<evidence type="ECO:0000256" key="3">
    <source>
        <dbReference type="ARBA" id="ARBA00022741"/>
    </source>
</evidence>
<dbReference type="PANTHER" id="PTHR36766">
    <property type="entry name" value="PLANT BROAD-SPECTRUM MILDEW RESISTANCE PROTEIN RPW8"/>
    <property type="match status" value="1"/>
</dbReference>
<evidence type="ECO:0000313" key="10">
    <source>
        <dbReference type="EMBL" id="KAJ9176957.1"/>
    </source>
</evidence>
<accession>A0ABQ9M9J3</accession>
<dbReference type="InterPro" id="IPR058922">
    <property type="entry name" value="WHD_DRP"/>
</dbReference>
<dbReference type="SMART" id="SM00369">
    <property type="entry name" value="LRR_TYP"/>
    <property type="match status" value="2"/>
</dbReference>
<keyword evidence="5" id="KW-0067">ATP-binding</keyword>
<dbReference type="InterPro" id="IPR002182">
    <property type="entry name" value="NB-ARC"/>
</dbReference>
<dbReference type="InterPro" id="IPR056789">
    <property type="entry name" value="LRR_R13L1-DRL21"/>
</dbReference>
<protein>
    <recommendedName>
        <fullName evidence="12">NB-ARC domain-containing protein</fullName>
    </recommendedName>
</protein>
<proteinExistence type="predicted"/>
<feature type="domain" description="R13L1/DRL21-like LRR repeat region" evidence="9">
    <location>
        <begin position="696"/>
        <end position="820"/>
    </location>
</feature>
<evidence type="ECO:0000256" key="4">
    <source>
        <dbReference type="ARBA" id="ARBA00022821"/>
    </source>
</evidence>
<keyword evidence="4" id="KW-0611">Plant defense</keyword>
<evidence type="ECO:0000259" key="9">
    <source>
        <dbReference type="Pfam" id="PF25019"/>
    </source>
</evidence>
<dbReference type="Pfam" id="PF18052">
    <property type="entry name" value="Rx_N"/>
    <property type="match status" value="1"/>
</dbReference>
<evidence type="ECO:0000256" key="2">
    <source>
        <dbReference type="ARBA" id="ARBA00022737"/>
    </source>
</evidence>
<evidence type="ECO:0000259" key="6">
    <source>
        <dbReference type="Pfam" id="PF00931"/>
    </source>
</evidence>
<dbReference type="Gene3D" id="3.80.10.10">
    <property type="entry name" value="Ribonuclease Inhibitor"/>
    <property type="match status" value="6"/>
</dbReference>
<dbReference type="InterPro" id="IPR027417">
    <property type="entry name" value="P-loop_NTPase"/>
</dbReference>
<sequence>MALELVAGAFLTTVFDHLVQKMGSPVVVDFFRGHNLDEGLLNKLKISMITVSGLLDHAEEKQISVPAVKKWVDELKHSAYEADDLLDEIAYQDLQSKLEAGSPKQKVRKFLSSKSFEKKVNEKLLDIFEQIEHLLKQMQALGLTMREGIGEKPSLHKIPTTSLLPDDDESSVYGRQFEKENIKNLMQSTDDKDLGAICIVGIGGLGKTTFARLVYNDSRVKEMFQLRAWVFVSEEFDVSKMTRDILRQDPEVSCGDGEALQSLQDKLQEKLKEKKFLLVLDDVWSERPVHWETLLKPFKKGAKGSKVVITTRSGSVASAISNELRVDQNHNLMKLSPADCWFLLAKYALFHDRDEREKPTLENIGRHIAENCGGVALAAKAIGSLLRFRRDEEWETISKSNIWKLVGDDVIPALELSYYYLPSHLKQCVAYCAIFPKGFMFRKEFVIHLWMAEGLLIQRKGNKELHEVGSEYFDYLVSRSFFQPENLCGQVFIMHDLMHDLCESVLGEFCFRLEGDNSSKAKVPTRTRYLSLVKYSCSETDRDKLEGINEGQLLRSFLSINHDIQEVSNCIDNETTYDLLLKLKRLRALSLEGQRGISKFPNSFSSLNHLRYLNLGGTKIKRLPDSVCSLYQLQILILRLCFYLIQLPTNLRRLTNLCYLDLGFADLRKMPPQLSRLTKLQKLTDFFLGKGSGSSIKEMGKLQHVQGELIIHNLQNVLNAQDAAEAKLQDKKLKKLEFRWARNVKINNPEHVGGILEQLKPHLELESLSIKDYGGRGFPDWFFNSYLSKLVSLELNGCKSCSSLPPLGELASLKELSVSSFEALRSIGAEFYGIYSPTENPFPSLESLKFELMKEWHEWEDKAGAFPCLKKLYIAQCPKLKKTLPSDPPCLKILYISYCPQLELKLPKVSVDYNLQFNFESGWMQLIKSSSGQNLTLYRSIDLLPEVVKQMDDVSPAFQVAESSSESLLKSLSINEYGGTGIPDWFSNSYLSNFVSLELNGCKSCSSLPPLGLLTSLKELSISRFEALKSVGSEFYGGDGAIENPFPSLESLKFHSMRQWHEWEDKEGSFTCLQKLHIEECPNLKKTLPSDLPCLTKLYISRCQQLELRLPKVSVDYNLEFNFESGWMQLIKSSSSQYLRLHSSVDLLPEIVKQMDGVSPALEVTESPSESLLKSLSIHDCPNLESFLSAEVTSTDIISHFQHIHMINCGRVSVVSLLGAQNIQSVRIQENDFDVSFFRMLSQLCRLKVDLLRDSGIFRTWMTDELVSYVEEVEIRDKFELFPPLKGFPNLKNLDIVGCSSLESPFAERASHGEFTSLSSLRIYSCPDSVFFQKGVSLNLTSLVLWGCSQLKSLPEGMNSLFPSLVNLEIVQCPELEWLPRRSLPSKLQSLHLQQCRNLSSLAIFTEDVESILEEKQPPCVLTSLKIDNLQSLESLNYGVLEHLTHLEISNCTNLLYMPECNQFLLPSLVYLCINNCPQLKSILKGGLPSKFHSLYIHNCNKVVDGLMQLDLRLLPLFQELTVGGSNYVELPEETLLPSTLTFLRLLDHQYLKCLNYKDLVHLTQLTIGNCPKLQSSPECMQTLLPSLVCLTIYGCPELNSFLTRGLPSKLQMLEILYCDKLVAGLMRYDLRQLPALSHLTIVGYHHVELLPEETLLPSTLTSLVLCNFGKLKSIGLQHLRFLQKLTIGQCPSLQGWPKEKLGDSVKTLRIYGCPLLTQSFSKEEERSKISHVPEKLWV</sequence>
<keyword evidence="3" id="KW-0547">Nucleotide-binding</keyword>
<evidence type="ECO:0000256" key="5">
    <source>
        <dbReference type="ARBA" id="ARBA00022840"/>
    </source>
</evidence>
<dbReference type="Gene3D" id="3.40.50.300">
    <property type="entry name" value="P-loop containing nucleotide triphosphate hydrolases"/>
    <property type="match status" value="1"/>
</dbReference>
<feature type="domain" description="Disease resistance N-terminal" evidence="7">
    <location>
        <begin position="19"/>
        <end position="105"/>
    </location>
</feature>
<keyword evidence="1" id="KW-0433">Leucine-rich repeat</keyword>
<dbReference type="InterPro" id="IPR003591">
    <property type="entry name" value="Leu-rich_rpt_typical-subtyp"/>
</dbReference>
<dbReference type="InterPro" id="IPR036388">
    <property type="entry name" value="WH-like_DNA-bd_sf"/>
</dbReference>
<dbReference type="InterPro" id="IPR042197">
    <property type="entry name" value="Apaf_helical"/>
</dbReference>
<evidence type="ECO:0000313" key="11">
    <source>
        <dbReference type="Proteomes" id="UP001174677"/>
    </source>
</evidence>
<organism evidence="10 11">
    <name type="scientific">Hevea brasiliensis</name>
    <name type="common">Para rubber tree</name>
    <name type="synonym">Siphonia brasiliensis</name>
    <dbReference type="NCBI Taxonomy" id="3981"/>
    <lineage>
        <taxon>Eukaryota</taxon>
        <taxon>Viridiplantae</taxon>
        <taxon>Streptophyta</taxon>
        <taxon>Embryophyta</taxon>
        <taxon>Tracheophyta</taxon>
        <taxon>Spermatophyta</taxon>
        <taxon>Magnoliopsida</taxon>
        <taxon>eudicotyledons</taxon>
        <taxon>Gunneridae</taxon>
        <taxon>Pentapetalae</taxon>
        <taxon>rosids</taxon>
        <taxon>fabids</taxon>
        <taxon>Malpighiales</taxon>
        <taxon>Euphorbiaceae</taxon>
        <taxon>Crotonoideae</taxon>
        <taxon>Micrandreae</taxon>
        <taxon>Hevea</taxon>
    </lineage>
</organism>
<evidence type="ECO:0000259" key="7">
    <source>
        <dbReference type="Pfam" id="PF18052"/>
    </source>
</evidence>
<dbReference type="Gene3D" id="1.10.8.430">
    <property type="entry name" value="Helical domain of apoptotic protease-activating factors"/>
    <property type="match status" value="1"/>
</dbReference>
<evidence type="ECO:0000259" key="8">
    <source>
        <dbReference type="Pfam" id="PF23559"/>
    </source>
</evidence>
<dbReference type="InterPro" id="IPR032675">
    <property type="entry name" value="LRR_dom_sf"/>
</dbReference>
<dbReference type="SUPFAM" id="SSF52540">
    <property type="entry name" value="P-loop containing nucleoside triphosphate hydrolases"/>
    <property type="match status" value="1"/>
</dbReference>
<name>A0ABQ9M9J3_HEVBR</name>
<dbReference type="Gene3D" id="1.20.5.4130">
    <property type="match status" value="1"/>
</dbReference>
<keyword evidence="2" id="KW-0677">Repeat</keyword>
<dbReference type="PRINTS" id="PR00364">
    <property type="entry name" value="DISEASERSIST"/>
</dbReference>
<dbReference type="Pfam" id="PF25019">
    <property type="entry name" value="LRR_R13L1-DRL21"/>
    <property type="match status" value="2"/>
</dbReference>
<gene>
    <name evidence="10" type="ORF">P3X46_012215</name>
</gene>
<dbReference type="PANTHER" id="PTHR36766:SF40">
    <property type="entry name" value="DISEASE RESISTANCE PROTEIN RGA3"/>
    <property type="match status" value="1"/>
</dbReference>
<reference evidence="10" key="1">
    <citation type="journal article" date="2023" name="Plant Biotechnol. J.">
        <title>Chromosome-level wild Hevea brasiliensis genome provides new tools for genomic-assisted breeding and valuable loci to elevate rubber yield.</title>
        <authorList>
            <person name="Cheng H."/>
            <person name="Song X."/>
            <person name="Hu Y."/>
            <person name="Wu T."/>
            <person name="Yang Q."/>
            <person name="An Z."/>
            <person name="Feng S."/>
            <person name="Deng Z."/>
            <person name="Wu W."/>
            <person name="Zeng X."/>
            <person name="Tu M."/>
            <person name="Wang X."/>
            <person name="Huang H."/>
        </authorList>
    </citation>
    <scope>NUCLEOTIDE SEQUENCE</scope>
    <source>
        <strain evidence="10">MT/VB/25A 57/8</strain>
    </source>
</reference>
<dbReference type="Gene3D" id="1.10.10.10">
    <property type="entry name" value="Winged helix-like DNA-binding domain superfamily/Winged helix DNA-binding domain"/>
    <property type="match status" value="1"/>
</dbReference>
<feature type="domain" description="R13L1/DRL21-like LRR repeat region" evidence="9">
    <location>
        <begin position="967"/>
        <end position="1024"/>
    </location>
</feature>
<feature type="domain" description="NB-ARC" evidence="6">
    <location>
        <begin position="180"/>
        <end position="349"/>
    </location>
</feature>
<dbReference type="Proteomes" id="UP001174677">
    <property type="component" value="Chromosome 7"/>
</dbReference>
<evidence type="ECO:0008006" key="12">
    <source>
        <dbReference type="Google" id="ProtNLM"/>
    </source>
</evidence>
<dbReference type="Pfam" id="PF00931">
    <property type="entry name" value="NB-ARC"/>
    <property type="match status" value="1"/>
</dbReference>
<dbReference type="SUPFAM" id="SSF52058">
    <property type="entry name" value="L domain-like"/>
    <property type="match status" value="3"/>
</dbReference>
<keyword evidence="11" id="KW-1185">Reference proteome</keyword>
<dbReference type="EMBL" id="JARPOI010000007">
    <property type="protein sequence ID" value="KAJ9176957.1"/>
    <property type="molecule type" value="Genomic_DNA"/>
</dbReference>
<comment type="caution">
    <text evidence="10">The sequence shown here is derived from an EMBL/GenBank/DDBJ whole genome shotgun (WGS) entry which is preliminary data.</text>
</comment>